<accession>A0A803QP42</accession>
<proteinExistence type="predicted"/>
<feature type="transmembrane region" description="Helical" evidence="1">
    <location>
        <begin position="67"/>
        <end position="85"/>
    </location>
</feature>
<reference evidence="2" key="1">
    <citation type="submission" date="2021-03" db="UniProtKB">
        <authorList>
            <consortium name="EnsemblPlants"/>
        </authorList>
    </citation>
    <scope>IDENTIFICATION</scope>
</reference>
<keyword evidence="1" id="KW-0812">Transmembrane</keyword>
<dbReference type="EnsemblPlants" id="evm.model.10.510">
    <property type="protein sequence ID" value="cds.evm.model.10.510"/>
    <property type="gene ID" value="evm.TU.10.510"/>
</dbReference>
<protein>
    <submittedName>
        <fullName evidence="2">Uncharacterized protein</fullName>
    </submittedName>
</protein>
<dbReference type="Gramene" id="evm.model.10.510">
    <property type="protein sequence ID" value="cds.evm.model.10.510"/>
    <property type="gene ID" value="evm.TU.10.510"/>
</dbReference>
<keyword evidence="1" id="KW-1133">Transmembrane helix</keyword>
<keyword evidence="1" id="KW-0472">Membrane</keyword>
<keyword evidence="3" id="KW-1185">Reference proteome</keyword>
<dbReference type="Proteomes" id="UP000596661">
    <property type="component" value="Unassembled WGS sequence"/>
</dbReference>
<dbReference type="AlphaFoldDB" id="A0A803QP42"/>
<dbReference type="EMBL" id="UZAU01000806">
    <property type="status" value="NOT_ANNOTATED_CDS"/>
    <property type="molecule type" value="Genomic_DNA"/>
</dbReference>
<sequence length="162" mass="17878">MVPNFNRSGLDLSMRSYAFTTYSTESLVVVDRARSPVVAFSFATALPVTCSRSISSTGDTFAMRSNLSLLSSLILLSVLSFWHLLLGLNTLLSNPNRLLLVVLLRSMLKRARAGDREDDPSPDSTDHSITCPKKKNECFELECTWSGEYACIPKTLPFGYGS</sequence>
<evidence type="ECO:0000313" key="3">
    <source>
        <dbReference type="Proteomes" id="UP000596661"/>
    </source>
</evidence>
<organism evidence="2 3">
    <name type="scientific">Cannabis sativa</name>
    <name type="common">Hemp</name>
    <name type="synonym">Marijuana</name>
    <dbReference type="NCBI Taxonomy" id="3483"/>
    <lineage>
        <taxon>Eukaryota</taxon>
        <taxon>Viridiplantae</taxon>
        <taxon>Streptophyta</taxon>
        <taxon>Embryophyta</taxon>
        <taxon>Tracheophyta</taxon>
        <taxon>Spermatophyta</taxon>
        <taxon>Magnoliopsida</taxon>
        <taxon>eudicotyledons</taxon>
        <taxon>Gunneridae</taxon>
        <taxon>Pentapetalae</taxon>
        <taxon>rosids</taxon>
        <taxon>fabids</taxon>
        <taxon>Rosales</taxon>
        <taxon>Cannabaceae</taxon>
        <taxon>Cannabis</taxon>
    </lineage>
</organism>
<evidence type="ECO:0000313" key="2">
    <source>
        <dbReference type="EnsemblPlants" id="cds.evm.model.10.510"/>
    </source>
</evidence>
<name>A0A803QP42_CANSA</name>
<evidence type="ECO:0000256" key="1">
    <source>
        <dbReference type="SAM" id="Phobius"/>
    </source>
</evidence>